<dbReference type="Gene3D" id="1.10.3720.10">
    <property type="entry name" value="MetI-like"/>
    <property type="match status" value="1"/>
</dbReference>
<evidence type="ECO:0000313" key="9">
    <source>
        <dbReference type="Proteomes" id="UP000217696"/>
    </source>
</evidence>
<feature type="transmembrane region" description="Helical" evidence="7">
    <location>
        <begin position="92"/>
        <end position="118"/>
    </location>
</feature>
<feature type="transmembrane region" description="Helical" evidence="7">
    <location>
        <begin position="65"/>
        <end position="85"/>
    </location>
</feature>
<dbReference type="Proteomes" id="UP000217696">
    <property type="component" value="Chromosome"/>
</dbReference>
<keyword evidence="4 7" id="KW-0812">Transmembrane</keyword>
<keyword evidence="5 7" id="KW-1133">Transmembrane helix</keyword>
<dbReference type="AlphaFoldDB" id="A0A0U5AUB2"/>
<dbReference type="InterPro" id="IPR000515">
    <property type="entry name" value="MetI-like"/>
</dbReference>
<keyword evidence="2 7" id="KW-0813">Transport</keyword>
<feature type="transmembrane region" description="Helical" evidence="7">
    <location>
        <begin position="7"/>
        <end position="25"/>
    </location>
</feature>
<comment type="similarity">
    <text evidence="7">Belongs to the binding-protein-dependent transport system permease family.</text>
</comment>
<dbReference type="GO" id="GO:0055085">
    <property type="term" value="P:transmembrane transport"/>
    <property type="evidence" value="ECO:0007669"/>
    <property type="project" value="InterPro"/>
</dbReference>
<proteinExistence type="inferred from homology"/>
<keyword evidence="3" id="KW-1003">Cell membrane</keyword>
<dbReference type="PANTHER" id="PTHR30151:SF20">
    <property type="entry name" value="ABC TRANSPORTER PERMEASE PROTEIN HI_0355-RELATED"/>
    <property type="match status" value="1"/>
</dbReference>
<dbReference type="PROSITE" id="PS50928">
    <property type="entry name" value="ABC_TM1"/>
    <property type="match status" value="1"/>
</dbReference>
<feature type="transmembrane region" description="Helical" evidence="7">
    <location>
        <begin position="124"/>
        <end position="143"/>
    </location>
</feature>
<evidence type="ECO:0000313" key="8">
    <source>
        <dbReference type="EMBL" id="BAU27329.1"/>
    </source>
</evidence>
<protein>
    <submittedName>
        <fullName evidence="8">Putative aliphatic sulfonates transport permease protein SsuC</fullName>
    </submittedName>
</protein>
<evidence type="ECO:0000256" key="4">
    <source>
        <dbReference type="ARBA" id="ARBA00022692"/>
    </source>
</evidence>
<evidence type="ECO:0000256" key="5">
    <source>
        <dbReference type="ARBA" id="ARBA00022989"/>
    </source>
</evidence>
<dbReference type="RefSeq" id="WP_096464572.1">
    <property type="nucleotide sequence ID" value="NZ_AP017312.1"/>
</dbReference>
<dbReference type="SUPFAM" id="SSF161098">
    <property type="entry name" value="MetI-like"/>
    <property type="match status" value="1"/>
</dbReference>
<dbReference type="CDD" id="cd06261">
    <property type="entry name" value="TM_PBP2"/>
    <property type="match status" value="1"/>
</dbReference>
<dbReference type="PANTHER" id="PTHR30151">
    <property type="entry name" value="ALKANE SULFONATE ABC TRANSPORTER-RELATED, MEMBRANE SUBUNIT"/>
    <property type="match status" value="1"/>
</dbReference>
<dbReference type="OrthoDB" id="9804353at2"/>
<accession>A0A0U5AUB2</accession>
<dbReference type="GO" id="GO:0005886">
    <property type="term" value="C:plasma membrane"/>
    <property type="evidence" value="ECO:0007669"/>
    <property type="project" value="UniProtKB-SubCell"/>
</dbReference>
<dbReference type="EMBL" id="AP017312">
    <property type="protein sequence ID" value="BAU27329.1"/>
    <property type="molecule type" value="Genomic_DNA"/>
</dbReference>
<keyword evidence="9" id="KW-1185">Reference proteome</keyword>
<name>A0A0U5AUB2_9BACL</name>
<dbReference type="KEGG" id="asoc:CB4_01503"/>
<evidence type="ECO:0000256" key="6">
    <source>
        <dbReference type="ARBA" id="ARBA00023136"/>
    </source>
</evidence>
<keyword evidence="6 7" id="KW-0472">Membrane</keyword>
<dbReference type="Pfam" id="PF00528">
    <property type="entry name" value="BPD_transp_1"/>
    <property type="match status" value="1"/>
</dbReference>
<feature type="transmembrane region" description="Helical" evidence="7">
    <location>
        <begin position="220"/>
        <end position="241"/>
    </location>
</feature>
<sequence>MRRKAYTYWPAVVFFVVLLVAWEMGVKIGGVPSFILPAPSEIIGGLIRYSSELFGVHLLATVEEMLVGLLLSILLAVSLSVLMFFSPLFEKMFYPVLIVSQTVPLIAIAPVFALWFGYSLSSKVAVVVLISFFPLVVSLYDGLKSGDSEVVDLLRTFGANRVQIFWKAQVPMALPSFFSGLKVAAVFSVTGATIGEWLGAEQGLGYFGRRMSSALRADGVFASVLVLSLLGVLMFTVVYMWEKRMLKHK</sequence>
<reference evidence="8 9" key="1">
    <citation type="submission" date="2015-12" db="EMBL/GenBank/DDBJ databases">
        <title>Genome sequence of Aneurinibacillus soli.</title>
        <authorList>
            <person name="Lee J.S."/>
            <person name="Lee K.C."/>
            <person name="Kim K.K."/>
            <person name="Lee B.W."/>
        </authorList>
    </citation>
    <scope>NUCLEOTIDE SEQUENCE [LARGE SCALE GENOMIC DNA]</scope>
    <source>
        <strain evidence="8 9">CB4</strain>
    </source>
</reference>
<dbReference type="InterPro" id="IPR035906">
    <property type="entry name" value="MetI-like_sf"/>
</dbReference>
<comment type="subcellular location">
    <subcellularLocation>
        <location evidence="1 7">Cell membrane</location>
        <topology evidence="1 7">Multi-pass membrane protein</topology>
    </subcellularLocation>
</comment>
<gene>
    <name evidence="8" type="primary">ssuC_1</name>
    <name evidence="8" type="ORF">CB4_01503</name>
</gene>
<evidence type="ECO:0000256" key="1">
    <source>
        <dbReference type="ARBA" id="ARBA00004651"/>
    </source>
</evidence>
<organism evidence="8 9">
    <name type="scientific">Aneurinibacillus soli</name>
    <dbReference type="NCBI Taxonomy" id="1500254"/>
    <lineage>
        <taxon>Bacteria</taxon>
        <taxon>Bacillati</taxon>
        <taxon>Bacillota</taxon>
        <taxon>Bacilli</taxon>
        <taxon>Bacillales</taxon>
        <taxon>Paenibacillaceae</taxon>
        <taxon>Aneurinibacillus group</taxon>
        <taxon>Aneurinibacillus</taxon>
    </lineage>
</organism>
<evidence type="ECO:0000256" key="2">
    <source>
        <dbReference type="ARBA" id="ARBA00022448"/>
    </source>
</evidence>
<evidence type="ECO:0000256" key="7">
    <source>
        <dbReference type="RuleBase" id="RU363032"/>
    </source>
</evidence>
<evidence type="ECO:0000256" key="3">
    <source>
        <dbReference type="ARBA" id="ARBA00022475"/>
    </source>
</evidence>
<feature type="transmembrane region" description="Helical" evidence="7">
    <location>
        <begin position="177"/>
        <end position="200"/>
    </location>
</feature>